<protein>
    <submittedName>
        <fullName evidence="3">2-oxoacid:acceptor oxidoreductase family protein</fullName>
    </submittedName>
</protein>
<dbReference type="Gene3D" id="3.40.920.10">
    <property type="entry name" value="Pyruvate-ferredoxin oxidoreductase, PFOR, domain III"/>
    <property type="match status" value="1"/>
</dbReference>
<dbReference type="EMBL" id="JAIOIV010000120">
    <property type="protein sequence ID" value="MBZ0157556.1"/>
    <property type="molecule type" value="Genomic_DNA"/>
</dbReference>
<dbReference type="AlphaFoldDB" id="A0A953J782"/>
<dbReference type="Proteomes" id="UP000705867">
    <property type="component" value="Unassembled WGS sequence"/>
</dbReference>
<dbReference type="PANTHER" id="PTHR42730:SF1">
    <property type="entry name" value="2-OXOGLUTARATE SYNTHASE SUBUNIT KORC"/>
    <property type="match status" value="1"/>
</dbReference>
<reference evidence="3" key="2">
    <citation type="submission" date="2021-08" db="EMBL/GenBank/DDBJ databases">
        <authorList>
            <person name="Dalcin Martins P."/>
        </authorList>
    </citation>
    <scope>NUCLEOTIDE SEQUENCE</scope>
    <source>
        <strain evidence="3">MAG_39</strain>
    </source>
</reference>
<keyword evidence="1" id="KW-0560">Oxidoreductase</keyword>
<sequence>MKHTPGKEEGGKYGEKRIIIAGSGGQGILFLGRLITYAAMLDAREVTWFPSYGAEMRGGTANCTVIISQEMIGSPVIRNPGILMVMNEASYRRFSGKLLPGGLLLYDSSLISPVDCREDISVRKVSASEIAASLKSTKGANMVMMGAFVAATGCLTLDSALKAVGEITPVHRKESLRANRELIMKGYHFVEST</sequence>
<feature type="domain" description="Pyruvate/ketoisovalerate oxidoreductase catalytic" evidence="2">
    <location>
        <begin position="24"/>
        <end position="187"/>
    </location>
</feature>
<proteinExistence type="predicted"/>
<evidence type="ECO:0000259" key="2">
    <source>
        <dbReference type="Pfam" id="PF01558"/>
    </source>
</evidence>
<organism evidence="3 4">
    <name type="scientific">Candidatus Nitrobium versatile</name>
    <dbReference type="NCBI Taxonomy" id="2884831"/>
    <lineage>
        <taxon>Bacteria</taxon>
        <taxon>Pseudomonadati</taxon>
        <taxon>Nitrospirota</taxon>
        <taxon>Nitrospiria</taxon>
        <taxon>Nitrospirales</taxon>
        <taxon>Nitrospiraceae</taxon>
        <taxon>Candidatus Nitrobium</taxon>
    </lineage>
</organism>
<evidence type="ECO:0000313" key="3">
    <source>
        <dbReference type="EMBL" id="MBZ0157556.1"/>
    </source>
</evidence>
<accession>A0A953J782</accession>
<dbReference type="GO" id="GO:0016903">
    <property type="term" value="F:oxidoreductase activity, acting on the aldehyde or oxo group of donors"/>
    <property type="evidence" value="ECO:0007669"/>
    <property type="project" value="InterPro"/>
</dbReference>
<dbReference type="InterPro" id="IPR019752">
    <property type="entry name" value="Pyrv/ketoisovalerate_OxRed_cat"/>
</dbReference>
<gene>
    <name evidence="3" type="ORF">K8I29_15260</name>
</gene>
<dbReference type="InterPro" id="IPR052554">
    <property type="entry name" value="2-oxoglutarate_synth_KorC"/>
</dbReference>
<reference evidence="3" key="1">
    <citation type="journal article" date="2021" name="bioRxiv">
        <title>Unraveling nitrogen, sulfur and carbon metabolic pathways and microbial community transcriptional responses to substrate deprivation and toxicity stresses in a bioreactor mimicking anoxic brackish coastal sediment conditions.</title>
        <authorList>
            <person name="Martins P.D."/>
            <person name="Echeveste M.J."/>
            <person name="Arshad A."/>
            <person name="Kurth J."/>
            <person name="Ouboter H."/>
            <person name="Jetten M.S.M."/>
            <person name="Welte C.U."/>
        </authorList>
    </citation>
    <scope>NUCLEOTIDE SEQUENCE</scope>
    <source>
        <strain evidence="3">MAG_39</strain>
    </source>
</reference>
<dbReference type="SUPFAM" id="SSF53323">
    <property type="entry name" value="Pyruvate-ferredoxin oxidoreductase, PFOR, domain III"/>
    <property type="match status" value="1"/>
</dbReference>
<dbReference type="Pfam" id="PF01558">
    <property type="entry name" value="POR"/>
    <property type="match status" value="1"/>
</dbReference>
<evidence type="ECO:0000256" key="1">
    <source>
        <dbReference type="ARBA" id="ARBA00023002"/>
    </source>
</evidence>
<comment type="caution">
    <text evidence="3">The sequence shown here is derived from an EMBL/GenBank/DDBJ whole genome shotgun (WGS) entry which is preliminary data.</text>
</comment>
<evidence type="ECO:0000313" key="4">
    <source>
        <dbReference type="Proteomes" id="UP000705867"/>
    </source>
</evidence>
<dbReference type="InterPro" id="IPR002869">
    <property type="entry name" value="Pyrv_flavodox_OxRed_cen"/>
</dbReference>
<name>A0A953J782_9BACT</name>
<dbReference type="PANTHER" id="PTHR42730">
    <property type="entry name" value="2-OXOGLUTARATE SYNTHASE SUBUNIT KORC"/>
    <property type="match status" value="1"/>
</dbReference>